<dbReference type="RefSeq" id="WP_272428751.1">
    <property type="nucleotide sequence ID" value="NZ_JAGTJJ010000024.1"/>
</dbReference>
<feature type="domain" description="PilZ" evidence="2">
    <location>
        <begin position="42"/>
        <end position="143"/>
    </location>
</feature>
<accession>A0A9X3X6Q8</accession>
<protein>
    <submittedName>
        <fullName evidence="3">TIGR02266 family protein</fullName>
    </submittedName>
</protein>
<dbReference type="Proteomes" id="UP001151081">
    <property type="component" value="Unassembled WGS sequence"/>
</dbReference>
<reference evidence="3 4" key="1">
    <citation type="submission" date="2021-04" db="EMBL/GenBank/DDBJ databases">
        <title>Genome analysis of Polyangium sp.</title>
        <authorList>
            <person name="Li Y."/>
            <person name="Wang J."/>
        </authorList>
    </citation>
    <scope>NUCLEOTIDE SEQUENCE [LARGE SCALE GENOMIC DNA]</scope>
    <source>
        <strain evidence="3 4">SDU14</strain>
    </source>
</reference>
<dbReference type="Gene3D" id="2.40.10.220">
    <property type="entry name" value="predicted glycosyltransferase like domains"/>
    <property type="match status" value="1"/>
</dbReference>
<dbReference type="SUPFAM" id="SSF141371">
    <property type="entry name" value="PilZ domain-like"/>
    <property type="match status" value="1"/>
</dbReference>
<name>A0A9X3X6Q8_9BACT</name>
<dbReference type="NCBIfam" id="TIGR02266">
    <property type="entry name" value="gmx_TIGR02266"/>
    <property type="match status" value="1"/>
</dbReference>
<evidence type="ECO:0000259" key="2">
    <source>
        <dbReference type="Pfam" id="PF07238"/>
    </source>
</evidence>
<evidence type="ECO:0000256" key="1">
    <source>
        <dbReference type="SAM" id="MobiDB-lite"/>
    </source>
</evidence>
<dbReference type="EMBL" id="JAGTJJ010000024">
    <property type="protein sequence ID" value="MDC3984909.1"/>
    <property type="molecule type" value="Genomic_DNA"/>
</dbReference>
<dbReference type="GO" id="GO:0035438">
    <property type="term" value="F:cyclic-di-GMP binding"/>
    <property type="evidence" value="ECO:0007669"/>
    <property type="project" value="InterPro"/>
</dbReference>
<feature type="region of interest" description="Disordered" evidence="1">
    <location>
        <begin position="1"/>
        <end position="41"/>
    </location>
</feature>
<evidence type="ECO:0000313" key="3">
    <source>
        <dbReference type="EMBL" id="MDC3984909.1"/>
    </source>
</evidence>
<evidence type="ECO:0000313" key="4">
    <source>
        <dbReference type="Proteomes" id="UP001151081"/>
    </source>
</evidence>
<sequence length="160" mass="17718">MGERHGSDPERGAVDEAATEDKPPSSTRGDEAPSPSRPSWFERRSSERYDVTWSVDCETEETFLYAAITNISELGIFVRTTDPLPVGTSLTLRFAPPNSEDSFVLEGTVQWINAVRPLHDNPNPGMGVRFVHITAAERERLVDTIRTIAYLREAAGPTSN</sequence>
<organism evidence="3 4">
    <name type="scientific">Polyangium jinanense</name>
    <dbReference type="NCBI Taxonomy" id="2829994"/>
    <lineage>
        <taxon>Bacteria</taxon>
        <taxon>Pseudomonadati</taxon>
        <taxon>Myxococcota</taxon>
        <taxon>Polyangia</taxon>
        <taxon>Polyangiales</taxon>
        <taxon>Polyangiaceae</taxon>
        <taxon>Polyangium</taxon>
    </lineage>
</organism>
<proteinExistence type="predicted"/>
<dbReference type="InterPro" id="IPR009875">
    <property type="entry name" value="PilZ_domain"/>
</dbReference>
<dbReference type="InterPro" id="IPR011752">
    <property type="entry name" value="PilV_Myxo-type"/>
</dbReference>
<dbReference type="Pfam" id="PF07238">
    <property type="entry name" value="PilZ"/>
    <property type="match status" value="1"/>
</dbReference>
<dbReference type="AlphaFoldDB" id="A0A9X3X6Q8"/>
<feature type="compositionally biased region" description="Basic and acidic residues" evidence="1">
    <location>
        <begin position="1"/>
        <end position="31"/>
    </location>
</feature>
<gene>
    <name evidence="3" type="ORF">KEG57_30800</name>
</gene>
<comment type="caution">
    <text evidence="3">The sequence shown here is derived from an EMBL/GenBank/DDBJ whole genome shotgun (WGS) entry which is preliminary data.</text>
</comment>
<keyword evidence="4" id="KW-1185">Reference proteome</keyword>